<keyword evidence="2" id="KW-1185">Reference proteome</keyword>
<accession>A0AAP0HMB3</accession>
<evidence type="ECO:0000313" key="2">
    <source>
        <dbReference type="Proteomes" id="UP001419268"/>
    </source>
</evidence>
<reference evidence="1 2" key="1">
    <citation type="submission" date="2024-01" db="EMBL/GenBank/DDBJ databases">
        <title>Genome assemblies of Stephania.</title>
        <authorList>
            <person name="Yang L."/>
        </authorList>
    </citation>
    <scope>NUCLEOTIDE SEQUENCE [LARGE SCALE GENOMIC DNA]</scope>
    <source>
        <strain evidence="1">JXDWG</strain>
        <tissue evidence="1">Leaf</tissue>
    </source>
</reference>
<comment type="caution">
    <text evidence="1">The sequence shown here is derived from an EMBL/GenBank/DDBJ whole genome shotgun (WGS) entry which is preliminary data.</text>
</comment>
<organism evidence="1 2">
    <name type="scientific">Stephania cephalantha</name>
    <dbReference type="NCBI Taxonomy" id="152367"/>
    <lineage>
        <taxon>Eukaryota</taxon>
        <taxon>Viridiplantae</taxon>
        <taxon>Streptophyta</taxon>
        <taxon>Embryophyta</taxon>
        <taxon>Tracheophyta</taxon>
        <taxon>Spermatophyta</taxon>
        <taxon>Magnoliopsida</taxon>
        <taxon>Ranunculales</taxon>
        <taxon>Menispermaceae</taxon>
        <taxon>Menispermoideae</taxon>
        <taxon>Cissampelideae</taxon>
        <taxon>Stephania</taxon>
    </lineage>
</organism>
<dbReference type="Proteomes" id="UP001419268">
    <property type="component" value="Unassembled WGS sequence"/>
</dbReference>
<name>A0AAP0HMB3_9MAGN</name>
<gene>
    <name evidence="1" type="ORF">Scep_028678</name>
</gene>
<dbReference type="EMBL" id="JBBNAG010000012">
    <property type="protein sequence ID" value="KAK9089596.1"/>
    <property type="molecule type" value="Genomic_DNA"/>
</dbReference>
<dbReference type="AlphaFoldDB" id="A0AAP0HMB3"/>
<evidence type="ECO:0000313" key="1">
    <source>
        <dbReference type="EMBL" id="KAK9089596.1"/>
    </source>
</evidence>
<protein>
    <submittedName>
        <fullName evidence="1">Uncharacterized protein</fullName>
    </submittedName>
</protein>
<proteinExistence type="predicted"/>
<sequence>MDETTTSTCPKHLTSNSPWVSFIFGLPVVFKHGSPVRTTGLNSRASQRRRAIKLFGNCRTTSEWSLTKTDCSNNGNFKEEPWIWHFMLKNLKLGELEFKNNKNSQLIAVLVSASKTKELKML</sequence>